<sequence>MPSLLLELVTTPSSLAGLAAGLACVACLGYIVYQRFFHPLAGYPGPFLASITDLWQVQQYLSLKQPYTLTELHSQYGEFVRYGPDKLSITAEEIVPLVYQKGGRRFPKTKFYDAFGGKTANIFGMRSVDIHSIRRRHMSHSFSIASVREMERYLDANIKLLRDKISSFAKDGRAFDLKKLLHYYTIDVLGELAFSQSFNLQVSDDESLVPRVVPHTLLGSVLGAWPSMTQTLKKWLPLVPRTGLQDLFKGRAECAQLASECVERRLNQVKEGGADGRTDILTRLILAEHPDTGERIDRIDLEAEAFGFIIAGTHTTSATATMLFYNLLHNPDVLRECVREIDEKLPPLDAENSAYGVIQVETSLPYLRACVRENFRLTPIFTMPLERQVTEPQGLSVSGRHIKQGMSVAVCNHAFHHNPRVWGDKHNVFDPSRWEDQATADRARYLMHFGLGSRQCLGKTLAQTNIYKLTSTLLREFDFQIVDPEEREEAARGGFVGKLPEMIGVGVSDLKGPLVVKATARTAATGV</sequence>
<keyword evidence="7" id="KW-0812">Transmembrane</keyword>
<dbReference type="GO" id="GO:0004497">
    <property type="term" value="F:monooxygenase activity"/>
    <property type="evidence" value="ECO:0007669"/>
    <property type="project" value="UniProtKB-KW"/>
</dbReference>
<dbReference type="EMBL" id="NKCL01000257">
    <property type="protein sequence ID" value="RSL77247.1"/>
    <property type="molecule type" value="Genomic_DNA"/>
</dbReference>
<comment type="cofactor">
    <cofactor evidence="1 5">
        <name>heme</name>
        <dbReference type="ChEBI" id="CHEBI:30413"/>
    </cofactor>
</comment>
<evidence type="ECO:0000313" key="9">
    <source>
        <dbReference type="Proteomes" id="UP000287972"/>
    </source>
</evidence>
<evidence type="ECO:0000256" key="7">
    <source>
        <dbReference type="SAM" id="Phobius"/>
    </source>
</evidence>
<keyword evidence="4 5" id="KW-0408">Iron</keyword>
<keyword evidence="9" id="KW-1185">Reference proteome</keyword>
<dbReference type="PANTHER" id="PTHR24305:SF103">
    <property type="entry name" value="P450, PUTATIVE (EUROFUNG)-RELATED"/>
    <property type="match status" value="1"/>
</dbReference>
<keyword evidence="7" id="KW-1133">Transmembrane helix</keyword>
<keyword evidence="3 5" id="KW-0479">Metal-binding</keyword>
<dbReference type="SUPFAM" id="SSF48264">
    <property type="entry name" value="Cytochrome P450"/>
    <property type="match status" value="1"/>
</dbReference>
<feature type="transmembrane region" description="Helical" evidence="7">
    <location>
        <begin position="12"/>
        <end position="33"/>
    </location>
</feature>
<feature type="binding site" description="axial binding residue" evidence="5">
    <location>
        <position position="456"/>
    </location>
    <ligand>
        <name>heme</name>
        <dbReference type="ChEBI" id="CHEBI:30413"/>
    </ligand>
    <ligandPart>
        <name>Fe</name>
        <dbReference type="ChEBI" id="CHEBI:18248"/>
    </ligandPart>
</feature>
<dbReference type="PANTHER" id="PTHR24305">
    <property type="entry name" value="CYTOCHROME P450"/>
    <property type="match status" value="1"/>
</dbReference>
<dbReference type="PROSITE" id="PS00086">
    <property type="entry name" value="CYTOCHROME_P450"/>
    <property type="match status" value="1"/>
</dbReference>
<evidence type="ECO:0000256" key="6">
    <source>
        <dbReference type="RuleBase" id="RU000461"/>
    </source>
</evidence>
<comment type="caution">
    <text evidence="8">The sequence shown here is derived from an EMBL/GenBank/DDBJ whole genome shotgun (WGS) entry which is preliminary data.</text>
</comment>
<dbReference type="InterPro" id="IPR036396">
    <property type="entry name" value="Cyt_P450_sf"/>
</dbReference>
<protein>
    <submittedName>
        <fullName evidence="8">Uncharacterized protein</fullName>
    </submittedName>
</protein>
<dbReference type="GO" id="GO:0016705">
    <property type="term" value="F:oxidoreductase activity, acting on paired donors, with incorporation or reduction of molecular oxygen"/>
    <property type="evidence" value="ECO:0007669"/>
    <property type="project" value="InterPro"/>
</dbReference>
<evidence type="ECO:0000256" key="3">
    <source>
        <dbReference type="ARBA" id="ARBA00022723"/>
    </source>
</evidence>
<evidence type="ECO:0000256" key="2">
    <source>
        <dbReference type="ARBA" id="ARBA00022617"/>
    </source>
</evidence>
<evidence type="ECO:0000313" key="8">
    <source>
        <dbReference type="EMBL" id="RSL77247.1"/>
    </source>
</evidence>
<dbReference type="InterPro" id="IPR050121">
    <property type="entry name" value="Cytochrome_P450_monoxygenase"/>
</dbReference>
<evidence type="ECO:0000256" key="4">
    <source>
        <dbReference type="ARBA" id="ARBA00023004"/>
    </source>
</evidence>
<evidence type="ECO:0000256" key="5">
    <source>
        <dbReference type="PIRSR" id="PIRSR602401-1"/>
    </source>
</evidence>
<dbReference type="Gene3D" id="1.10.630.10">
    <property type="entry name" value="Cytochrome P450"/>
    <property type="match status" value="1"/>
</dbReference>
<organism evidence="8 9">
    <name type="scientific">Fusarium floridanum</name>
    <dbReference type="NCBI Taxonomy" id="1325733"/>
    <lineage>
        <taxon>Eukaryota</taxon>
        <taxon>Fungi</taxon>
        <taxon>Dikarya</taxon>
        <taxon>Ascomycota</taxon>
        <taxon>Pezizomycotina</taxon>
        <taxon>Sordariomycetes</taxon>
        <taxon>Hypocreomycetidae</taxon>
        <taxon>Hypocreales</taxon>
        <taxon>Nectriaceae</taxon>
        <taxon>Fusarium</taxon>
        <taxon>Fusarium solani species complex</taxon>
    </lineage>
</organism>
<keyword evidence="6" id="KW-0560">Oxidoreductase</keyword>
<keyword evidence="6" id="KW-0503">Monooxygenase</keyword>
<dbReference type="InterPro" id="IPR017972">
    <property type="entry name" value="Cyt_P450_CS"/>
</dbReference>
<dbReference type="Pfam" id="PF00067">
    <property type="entry name" value="p450"/>
    <property type="match status" value="1"/>
</dbReference>
<keyword evidence="2 5" id="KW-0349">Heme</keyword>
<dbReference type="GO" id="GO:0005506">
    <property type="term" value="F:iron ion binding"/>
    <property type="evidence" value="ECO:0007669"/>
    <property type="project" value="InterPro"/>
</dbReference>
<name>A0A428RI74_9HYPO</name>
<dbReference type="InterPro" id="IPR002401">
    <property type="entry name" value="Cyt_P450_E_grp-I"/>
</dbReference>
<dbReference type="InterPro" id="IPR001128">
    <property type="entry name" value="Cyt_P450"/>
</dbReference>
<gene>
    <name evidence="8" type="ORF">CEP51_009230</name>
</gene>
<dbReference type="AlphaFoldDB" id="A0A428RI74"/>
<dbReference type="Proteomes" id="UP000287972">
    <property type="component" value="Unassembled WGS sequence"/>
</dbReference>
<dbReference type="PRINTS" id="PR00463">
    <property type="entry name" value="EP450I"/>
</dbReference>
<evidence type="ECO:0000256" key="1">
    <source>
        <dbReference type="ARBA" id="ARBA00001971"/>
    </source>
</evidence>
<reference evidence="8 9" key="1">
    <citation type="submission" date="2017-06" db="EMBL/GenBank/DDBJ databases">
        <title>Comparative genomic analysis of Ambrosia Fusariam Clade fungi.</title>
        <authorList>
            <person name="Stajich J.E."/>
            <person name="Carrillo J."/>
            <person name="Kijimoto T."/>
            <person name="Eskalen A."/>
            <person name="O'Donnell K."/>
            <person name="Kasson M."/>
        </authorList>
    </citation>
    <scope>NUCLEOTIDE SEQUENCE [LARGE SCALE GENOMIC DNA]</scope>
    <source>
        <strain evidence="8 9">NRRL62606</strain>
    </source>
</reference>
<comment type="similarity">
    <text evidence="6">Belongs to the cytochrome P450 family.</text>
</comment>
<proteinExistence type="inferred from homology"/>
<keyword evidence="7" id="KW-0472">Membrane</keyword>
<dbReference type="PRINTS" id="PR00385">
    <property type="entry name" value="P450"/>
</dbReference>
<accession>A0A428RI74</accession>
<dbReference type="GO" id="GO:0020037">
    <property type="term" value="F:heme binding"/>
    <property type="evidence" value="ECO:0007669"/>
    <property type="project" value="InterPro"/>
</dbReference>